<dbReference type="PROSITE" id="PS00107">
    <property type="entry name" value="PROTEIN_KINASE_ATP"/>
    <property type="match status" value="1"/>
</dbReference>
<feature type="region of interest" description="Disordered" evidence="8">
    <location>
        <begin position="166"/>
        <end position="187"/>
    </location>
</feature>
<dbReference type="Proteomes" id="UP000736335">
    <property type="component" value="Unassembled WGS sequence"/>
</dbReference>
<comment type="caution">
    <text evidence="10">The sequence shown here is derived from an EMBL/GenBank/DDBJ whole genome shotgun (WGS) entry which is preliminary data.</text>
</comment>
<dbReference type="InterPro" id="IPR017441">
    <property type="entry name" value="Protein_kinase_ATP_BS"/>
</dbReference>
<feature type="region of interest" description="Disordered" evidence="8">
    <location>
        <begin position="484"/>
        <end position="528"/>
    </location>
</feature>
<name>A0A9P6LC92_9AGAM</name>
<gene>
    <name evidence="10" type="ORF">BJ322DRAFT_1016251</name>
</gene>
<feature type="domain" description="Protein kinase" evidence="9">
    <location>
        <begin position="198"/>
        <end position="456"/>
    </location>
</feature>
<dbReference type="InterPro" id="IPR000719">
    <property type="entry name" value="Prot_kinase_dom"/>
</dbReference>
<dbReference type="InterPro" id="IPR008271">
    <property type="entry name" value="Ser/Thr_kinase_AS"/>
</dbReference>
<comment type="similarity">
    <text evidence="5">Belongs to the protein kinase superfamily. STE Ser/Thr protein kinase family. MAP kinase kinase subfamily.</text>
</comment>
<evidence type="ECO:0000256" key="6">
    <source>
        <dbReference type="ARBA" id="ARBA00038999"/>
    </source>
</evidence>
<dbReference type="AlphaFoldDB" id="A0A9P6LC92"/>
<evidence type="ECO:0000256" key="2">
    <source>
        <dbReference type="ARBA" id="ARBA00022741"/>
    </source>
</evidence>
<accession>A0A9P6LC92</accession>
<dbReference type="SUPFAM" id="SSF56112">
    <property type="entry name" value="Protein kinase-like (PK-like)"/>
    <property type="match status" value="1"/>
</dbReference>
<evidence type="ECO:0000256" key="8">
    <source>
        <dbReference type="SAM" id="MobiDB-lite"/>
    </source>
</evidence>
<dbReference type="SMART" id="SM00220">
    <property type="entry name" value="S_TKc"/>
    <property type="match status" value="1"/>
</dbReference>
<feature type="compositionally biased region" description="Polar residues" evidence="8">
    <location>
        <begin position="175"/>
        <end position="187"/>
    </location>
</feature>
<keyword evidence="11" id="KW-1185">Reference proteome</keyword>
<protein>
    <recommendedName>
        <fullName evidence="6">mitogen-activated protein kinase kinase</fullName>
        <ecNumber evidence="6">2.7.12.2</ecNumber>
    </recommendedName>
</protein>
<dbReference type="EC" id="2.7.12.2" evidence="6"/>
<evidence type="ECO:0000256" key="7">
    <source>
        <dbReference type="PROSITE-ProRule" id="PRU10141"/>
    </source>
</evidence>
<feature type="region of interest" description="Disordered" evidence="8">
    <location>
        <begin position="1"/>
        <end position="111"/>
    </location>
</feature>
<evidence type="ECO:0000256" key="3">
    <source>
        <dbReference type="ARBA" id="ARBA00022777"/>
    </source>
</evidence>
<keyword evidence="3 10" id="KW-0418">Kinase</keyword>
<keyword evidence="2 7" id="KW-0547">Nucleotide-binding</keyword>
<keyword evidence="1" id="KW-0808">Transferase</keyword>
<evidence type="ECO:0000259" key="9">
    <source>
        <dbReference type="PROSITE" id="PS50011"/>
    </source>
</evidence>
<keyword evidence="4 7" id="KW-0067">ATP-binding</keyword>
<sequence>MNHPPSLQSGPRPIGPRSMDRSAQPSPTHQPPSTAPLNIRKVSQLQQTNGNGIQTSPSSNSSTSFLSPHPPPNRGQPASSLSLKIPIPGQQKPGKPKLKLSSGFTNGTPDESVSIDGSFSGGYYGGAAFQPTSLSAEGPGEATIRPTSAETQTMDDLRTTIRSLDLNAASPPKPSTTSIHTVLSNSSSQGHEWSDEFLQELDRLGEGAGGAVHKVRDRRTDLVMARKTITTREMPMKQLDRELSFMSSTSHTNIIKFYAAYISPSSSEIKLLMEFGEGGSLEAVGKRIREKGWRVGEKVAGRLAEGVLQGLAYLHTKKIIHRDIKPSNILLSREGVVKLCDFGVSGELIGSMAGTFTGTSYYMAPERISGHSYTIRSDVWSTGLSLLELVQNRFPFPSDLPAIELMMYISASEPPRLEDEEKVQWSSAMKDFIKEALTHDPDTRPTPKELVEHRWIVRIMKTEVPMAKWIAQVWGWSFPEGRKSLSKEETSRPGSSRRDPLTTTPPELESPASMQPVRTRRRLSGLWG</sequence>
<dbReference type="Gene3D" id="3.30.200.20">
    <property type="entry name" value="Phosphorylase Kinase, domain 1"/>
    <property type="match status" value="1"/>
</dbReference>
<dbReference type="FunFam" id="1.10.510.10:FF:000263">
    <property type="entry name" value="MAP kinase skh1/pek1"/>
    <property type="match status" value="1"/>
</dbReference>
<evidence type="ECO:0000313" key="11">
    <source>
        <dbReference type="Proteomes" id="UP000736335"/>
    </source>
</evidence>
<feature type="compositionally biased region" description="Basic and acidic residues" evidence="8">
    <location>
        <begin position="484"/>
        <end position="500"/>
    </location>
</feature>
<organism evidence="10 11">
    <name type="scientific">Thelephora terrestris</name>
    <dbReference type="NCBI Taxonomy" id="56493"/>
    <lineage>
        <taxon>Eukaryota</taxon>
        <taxon>Fungi</taxon>
        <taxon>Dikarya</taxon>
        <taxon>Basidiomycota</taxon>
        <taxon>Agaricomycotina</taxon>
        <taxon>Agaricomycetes</taxon>
        <taxon>Thelephorales</taxon>
        <taxon>Thelephoraceae</taxon>
        <taxon>Thelephora</taxon>
    </lineage>
</organism>
<proteinExistence type="inferred from homology"/>
<dbReference type="GO" id="GO:0060237">
    <property type="term" value="P:regulation of fungal-type cell wall organization"/>
    <property type="evidence" value="ECO:0007669"/>
    <property type="project" value="TreeGrafter"/>
</dbReference>
<feature type="compositionally biased region" description="Polar residues" evidence="8">
    <location>
        <begin position="102"/>
        <end position="111"/>
    </location>
</feature>
<dbReference type="GO" id="GO:0005524">
    <property type="term" value="F:ATP binding"/>
    <property type="evidence" value="ECO:0007669"/>
    <property type="project" value="UniProtKB-UniRule"/>
</dbReference>
<dbReference type="PANTHER" id="PTHR48013">
    <property type="entry name" value="DUAL SPECIFICITY MITOGEN-ACTIVATED PROTEIN KINASE KINASE 5-RELATED"/>
    <property type="match status" value="1"/>
</dbReference>
<feature type="binding site" evidence="7">
    <location>
        <position position="237"/>
    </location>
    <ligand>
        <name>ATP</name>
        <dbReference type="ChEBI" id="CHEBI:30616"/>
    </ligand>
</feature>
<reference evidence="10" key="1">
    <citation type="journal article" date="2020" name="Nat. Commun.">
        <title>Large-scale genome sequencing of mycorrhizal fungi provides insights into the early evolution of symbiotic traits.</title>
        <authorList>
            <person name="Miyauchi S."/>
            <person name="Kiss E."/>
            <person name="Kuo A."/>
            <person name="Drula E."/>
            <person name="Kohler A."/>
            <person name="Sanchez-Garcia M."/>
            <person name="Morin E."/>
            <person name="Andreopoulos B."/>
            <person name="Barry K.W."/>
            <person name="Bonito G."/>
            <person name="Buee M."/>
            <person name="Carver A."/>
            <person name="Chen C."/>
            <person name="Cichocki N."/>
            <person name="Clum A."/>
            <person name="Culley D."/>
            <person name="Crous P.W."/>
            <person name="Fauchery L."/>
            <person name="Girlanda M."/>
            <person name="Hayes R.D."/>
            <person name="Keri Z."/>
            <person name="LaButti K."/>
            <person name="Lipzen A."/>
            <person name="Lombard V."/>
            <person name="Magnuson J."/>
            <person name="Maillard F."/>
            <person name="Murat C."/>
            <person name="Nolan M."/>
            <person name="Ohm R.A."/>
            <person name="Pangilinan J."/>
            <person name="Pereira M.F."/>
            <person name="Perotto S."/>
            <person name="Peter M."/>
            <person name="Pfister S."/>
            <person name="Riley R."/>
            <person name="Sitrit Y."/>
            <person name="Stielow J.B."/>
            <person name="Szollosi G."/>
            <person name="Zifcakova L."/>
            <person name="Stursova M."/>
            <person name="Spatafora J.W."/>
            <person name="Tedersoo L."/>
            <person name="Vaario L.M."/>
            <person name="Yamada A."/>
            <person name="Yan M."/>
            <person name="Wang P."/>
            <person name="Xu J."/>
            <person name="Bruns T."/>
            <person name="Baldrian P."/>
            <person name="Vilgalys R."/>
            <person name="Dunand C."/>
            <person name="Henrissat B."/>
            <person name="Grigoriev I.V."/>
            <person name="Hibbett D."/>
            <person name="Nagy L.G."/>
            <person name="Martin F.M."/>
        </authorList>
    </citation>
    <scope>NUCLEOTIDE SEQUENCE</scope>
    <source>
        <strain evidence="10">UH-Tt-Lm1</strain>
    </source>
</reference>
<dbReference type="GO" id="GO:0004708">
    <property type="term" value="F:MAP kinase kinase activity"/>
    <property type="evidence" value="ECO:0007669"/>
    <property type="project" value="UniProtKB-EC"/>
</dbReference>
<evidence type="ECO:0000313" key="10">
    <source>
        <dbReference type="EMBL" id="KAF9792497.1"/>
    </source>
</evidence>
<reference evidence="10" key="2">
    <citation type="submission" date="2020-11" db="EMBL/GenBank/DDBJ databases">
        <authorList>
            <consortium name="DOE Joint Genome Institute"/>
            <person name="Kuo A."/>
            <person name="Miyauchi S."/>
            <person name="Kiss E."/>
            <person name="Drula E."/>
            <person name="Kohler A."/>
            <person name="Sanchez-Garcia M."/>
            <person name="Andreopoulos B."/>
            <person name="Barry K.W."/>
            <person name="Bonito G."/>
            <person name="Buee M."/>
            <person name="Carver A."/>
            <person name="Chen C."/>
            <person name="Cichocki N."/>
            <person name="Clum A."/>
            <person name="Culley D."/>
            <person name="Crous P.W."/>
            <person name="Fauchery L."/>
            <person name="Girlanda M."/>
            <person name="Hayes R."/>
            <person name="Keri Z."/>
            <person name="Labutti K."/>
            <person name="Lipzen A."/>
            <person name="Lombard V."/>
            <person name="Magnuson J."/>
            <person name="Maillard F."/>
            <person name="Morin E."/>
            <person name="Murat C."/>
            <person name="Nolan M."/>
            <person name="Ohm R."/>
            <person name="Pangilinan J."/>
            <person name="Pereira M."/>
            <person name="Perotto S."/>
            <person name="Peter M."/>
            <person name="Riley R."/>
            <person name="Sitrit Y."/>
            <person name="Stielow B."/>
            <person name="Szollosi G."/>
            <person name="Zifcakova L."/>
            <person name="Stursova M."/>
            <person name="Spatafora J.W."/>
            <person name="Tedersoo L."/>
            <person name="Vaario L.-M."/>
            <person name="Yamada A."/>
            <person name="Yan M."/>
            <person name="Wang P."/>
            <person name="Xu J."/>
            <person name="Bruns T."/>
            <person name="Baldrian P."/>
            <person name="Vilgalys R."/>
            <person name="Henrissat B."/>
            <person name="Grigoriev I.V."/>
            <person name="Hibbett D."/>
            <person name="Nagy L.G."/>
            <person name="Martin F.M."/>
        </authorList>
    </citation>
    <scope>NUCLEOTIDE SEQUENCE</scope>
    <source>
        <strain evidence="10">UH-Tt-Lm1</strain>
    </source>
</reference>
<dbReference type="PANTHER" id="PTHR48013:SF6">
    <property type="entry name" value="MAP KINASE KINASE MKK1_SSP32-RELATED"/>
    <property type="match status" value="1"/>
</dbReference>
<dbReference type="GO" id="GO:0000196">
    <property type="term" value="P:cell integrity MAPK cascade"/>
    <property type="evidence" value="ECO:0007669"/>
    <property type="project" value="TreeGrafter"/>
</dbReference>
<evidence type="ECO:0000256" key="1">
    <source>
        <dbReference type="ARBA" id="ARBA00022679"/>
    </source>
</evidence>
<feature type="compositionally biased region" description="Low complexity" evidence="8">
    <location>
        <begin position="84"/>
        <end position="93"/>
    </location>
</feature>
<dbReference type="PROSITE" id="PS50011">
    <property type="entry name" value="PROTEIN_KINASE_DOM"/>
    <property type="match status" value="1"/>
</dbReference>
<feature type="compositionally biased region" description="Low complexity" evidence="8">
    <location>
        <begin position="56"/>
        <end position="67"/>
    </location>
</feature>
<dbReference type="InterPro" id="IPR011009">
    <property type="entry name" value="Kinase-like_dom_sf"/>
</dbReference>
<dbReference type="EMBL" id="WIUZ02000001">
    <property type="protein sequence ID" value="KAF9792497.1"/>
    <property type="molecule type" value="Genomic_DNA"/>
</dbReference>
<dbReference type="Pfam" id="PF00069">
    <property type="entry name" value="Pkinase"/>
    <property type="match status" value="1"/>
</dbReference>
<evidence type="ECO:0000256" key="4">
    <source>
        <dbReference type="ARBA" id="ARBA00022840"/>
    </source>
</evidence>
<dbReference type="OrthoDB" id="10252354at2759"/>
<feature type="compositionally biased region" description="Polar residues" evidence="8">
    <location>
        <begin position="35"/>
        <end position="55"/>
    </location>
</feature>
<dbReference type="Gene3D" id="1.10.510.10">
    <property type="entry name" value="Transferase(Phosphotransferase) domain 1"/>
    <property type="match status" value="1"/>
</dbReference>
<evidence type="ECO:0000256" key="5">
    <source>
        <dbReference type="ARBA" id="ARBA00038035"/>
    </source>
</evidence>
<dbReference type="PROSITE" id="PS00108">
    <property type="entry name" value="PROTEIN_KINASE_ST"/>
    <property type="match status" value="1"/>
</dbReference>
<feature type="compositionally biased region" description="Basic residues" evidence="8">
    <location>
        <begin position="518"/>
        <end position="528"/>
    </location>
</feature>